<evidence type="ECO:0000256" key="1">
    <source>
        <dbReference type="SAM" id="Phobius"/>
    </source>
</evidence>
<keyword evidence="3" id="KW-1185">Reference proteome</keyword>
<evidence type="ECO:0000313" key="2">
    <source>
        <dbReference type="EMBL" id="GBM85464.1"/>
    </source>
</evidence>
<keyword evidence="1" id="KW-0812">Transmembrane</keyword>
<dbReference type="EMBL" id="BGPR01003236">
    <property type="protein sequence ID" value="GBM85464.1"/>
    <property type="molecule type" value="Genomic_DNA"/>
</dbReference>
<keyword evidence="1" id="KW-0472">Membrane</keyword>
<sequence>MLILYFPLLQRNSNPFSLFNPIVTFACFCFIVTRFHRRAALKAGLECVKSLGAKCPSAGVVRKFLDIVPDQETFSSSNCGYKLRGPFQMSPRADSKPDVNVTLVHPQKKSDTVVA</sequence>
<evidence type="ECO:0000313" key="3">
    <source>
        <dbReference type="Proteomes" id="UP000499080"/>
    </source>
</evidence>
<reference evidence="2 3" key="1">
    <citation type="journal article" date="2019" name="Sci. Rep.">
        <title>Orb-weaving spider Araneus ventricosus genome elucidates the spidroin gene catalogue.</title>
        <authorList>
            <person name="Kono N."/>
            <person name="Nakamura H."/>
            <person name="Ohtoshi R."/>
            <person name="Moran D.A.P."/>
            <person name="Shinohara A."/>
            <person name="Yoshida Y."/>
            <person name="Fujiwara M."/>
            <person name="Mori M."/>
            <person name="Tomita M."/>
            <person name="Arakawa K."/>
        </authorList>
    </citation>
    <scope>NUCLEOTIDE SEQUENCE [LARGE SCALE GENOMIC DNA]</scope>
</reference>
<organism evidence="2 3">
    <name type="scientific">Araneus ventricosus</name>
    <name type="common">Orbweaver spider</name>
    <name type="synonym">Epeira ventricosa</name>
    <dbReference type="NCBI Taxonomy" id="182803"/>
    <lineage>
        <taxon>Eukaryota</taxon>
        <taxon>Metazoa</taxon>
        <taxon>Ecdysozoa</taxon>
        <taxon>Arthropoda</taxon>
        <taxon>Chelicerata</taxon>
        <taxon>Arachnida</taxon>
        <taxon>Araneae</taxon>
        <taxon>Araneomorphae</taxon>
        <taxon>Entelegynae</taxon>
        <taxon>Araneoidea</taxon>
        <taxon>Araneidae</taxon>
        <taxon>Araneus</taxon>
    </lineage>
</organism>
<keyword evidence="1" id="KW-1133">Transmembrane helix</keyword>
<accession>A0A4Y2J6C2</accession>
<feature type="transmembrane region" description="Helical" evidence="1">
    <location>
        <begin position="16"/>
        <end position="35"/>
    </location>
</feature>
<name>A0A4Y2J6C2_ARAVE</name>
<proteinExistence type="predicted"/>
<dbReference type="Proteomes" id="UP000499080">
    <property type="component" value="Unassembled WGS sequence"/>
</dbReference>
<comment type="caution">
    <text evidence="2">The sequence shown here is derived from an EMBL/GenBank/DDBJ whole genome shotgun (WGS) entry which is preliminary data.</text>
</comment>
<protein>
    <submittedName>
        <fullName evidence="2">Uncharacterized protein</fullName>
    </submittedName>
</protein>
<dbReference type="AlphaFoldDB" id="A0A4Y2J6C2"/>
<gene>
    <name evidence="2" type="ORF">AVEN_215275_1</name>
</gene>